<dbReference type="PANTHER" id="PTHR36925:SF1">
    <property type="entry name" value="COBALT-PRECORRIN-6A REDUCTASE"/>
    <property type="match status" value="1"/>
</dbReference>
<dbReference type="InterPro" id="IPR003723">
    <property type="entry name" value="Precorrin-6x_reduct"/>
</dbReference>
<comment type="pathway">
    <text evidence="1">Cofactor biosynthesis; adenosylcobalamin biosynthesis.</text>
</comment>
<dbReference type="NCBIfam" id="TIGR00715">
    <property type="entry name" value="precor6x_red"/>
    <property type="match status" value="1"/>
</dbReference>
<evidence type="ECO:0000256" key="1">
    <source>
        <dbReference type="ARBA" id="ARBA00004953"/>
    </source>
</evidence>
<dbReference type="NCBIfam" id="NF005968">
    <property type="entry name" value="PRK08057.1-2"/>
    <property type="match status" value="1"/>
</dbReference>
<dbReference type="GO" id="GO:0016491">
    <property type="term" value="F:oxidoreductase activity"/>
    <property type="evidence" value="ECO:0007669"/>
    <property type="project" value="UniProtKB-KW"/>
</dbReference>
<dbReference type="PANTHER" id="PTHR36925">
    <property type="entry name" value="COBALT-PRECORRIN-6A REDUCTASE"/>
    <property type="match status" value="1"/>
</dbReference>
<dbReference type="EC" id="1.3.1.106" evidence="4"/>
<gene>
    <name evidence="4" type="ORF">IDF66_21965</name>
</gene>
<dbReference type="Pfam" id="PF02571">
    <property type="entry name" value="CbiJ"/>
    <property type="match status" value="1"/>
</dbReference>
<evidence type="ECO:0000256" key="2">
    <source>
        <dbReference type="ARBA" id="ARBA00022573"/>
    </source>
</evidence>
<keyword evidence="5" id="KW-1185">Reference proteome</keyword>
<dbReference type="PROSITE" id="PS51014">
    <property type="entry name" value="COBK_CBIJ"/>
    <property type="match status" value="1"/>
</dbReference>
<keyword evidence="3 4" id="KW-0560">Oxidoreductase</keyword>
<keyword evidence="2" id="KW-0169">Cobalamin biosynthesis</keyword>
<accession>A0ABR7WHL4</accession>
<name>A0ABR7WHL4_9ACTN</name>
<reference evidence="4 5" key="1">
    <citation type="submission" date="2020-09" db="EMBL/GenBank/DDBJ databases">
        <title>Novel species in genus Gordonia.</title>
        <authorList>
            <person name="Zhang G."/>
        </authorList>
    </citation>
    <scope>NUCLEOTIDE SEQUENCE [LARGE SCALE GENOMIC DNA]</scope>
    <source>
        <strain evidence="4 5">ON-33</strain>
    </source>
</reference>
<proteinExistence type="predicted"/>
<dbReference type="Proteomes" id="UP000602395">
    <property type="component" value="Unassembled WGS sequence"/>
</dbReference>
<evidence type="ECO:0000313" key="5">
    <source>
        <dbReference type="Proteomes" id="UP000602395"/>
    </source>
</evidence>
<evidence type="ECO:0000256" key="3">
    <source>
        <dbReference type="ARBA" id="ARBA00023002"/>
    </source>
</evidence>
<protein>
    <submittedName>
        <fullName evidence="4">Cobalt-precorrin-6A reductase</fullName>
        <ecNumber evidence="4">1.3.1.106</ecNumber>
    </submittedName>
</protein>
<sequence length="255" mass="27164">MSDGPILLLGGTGEARALAERLVAADIAVISSLAGRVRDPRLPVGDVRIGGFGGVDGLADWIRTHHVVGVVDATHPFATTMTYHAATVTDRMDLPLLRVRRPAWTPTADDSWVAVPDIRAAAREIESRAARQRALRVFLTTGRQDVGVFAGITDATFLIRVVDPPTSDLPAHHRILRSRGPYDLSSERELLRANEIDVLVTKNSGGELTRAKLTAAAGLGVDVVMVDRPAEPASGDSVDSVAAAIDWVHDHLTGG</sequence>
<evidence type="ECO:0000313" key="4">
    <source>
        <dbReference type="EMBL" id="MBD1322255.1"/>
    </source>
</evidence>
<dbReference type="EMBL" id="JACWMS010000005">
    <property type="protein sequence ID" value="MBD1322255.1"/>
    <property type="molecule type" value="Genomic_DNA"/>
</dbReference>
<comment type="caution">
    <text evidence="4">The sequence shown here is derived from an EMBL/GenBank/DDBJ whole genome shotgun (WGS) entry which is preliminary data.</text>
</comment>
<organism evidence="4 5">
    <name type="scientific">Gordonia hankookensis</name>
    <dbReference type="NCBI Taxonomy" id="589403"/>
    <lineage>
        <taxon>Bacteria</taxon>
        <taxon>Bacillati</taxon>
        <taxon>Actinomycetota</taxon>
        <taxon>Actinomycetes</taxon>
        <taxon>Mycobacteriales</taxon>
        <taxon>Gordoniaceae</taxon>
        <taxon>Gordonia</taxon>
    </lineage>
</organism>